<keyword evidence="4" id="KW-0238">DNA-binding</keyword>
<dbReference type="InterPro" id="IPR001138">
    <property type="entry name" value="Zn2Cys6_DnaBD"/>
</dbReference>
<evidence type="ECO:0000256" key="5">
    <source>
        <dbReference type="ARBA" id="ARBA00023163"/>
    </source>
</evidence>
<dbReference type="OrthoDB" id="3251668at2759"/>
<protein>
    <recommendedName>
        <fullName evidence="8">Zn(2)-C6 fungal-type domain-containing protein</fullName>
    </recommendedName>
</protein>
<dbReference type="EMBL" id="CANTUO010000001">
    <property type="protein sequence ID" value="CAI5757483.1"/>
    <property type="molecule type" value="Genomic_DNA"/>
</dbReference>
<keyword evidence="2" id="KW-0862">Zinc</keyword>
<evidence type="ECO:0000256" key="4">
    <source>
        <dbReference type="ARBA" id="ARBA00023125"/>
    </source>
</evidence>
<dbReference type="PANTHER" id="PTHR36206">
    <property type="entry name" value="ASPERCRYPTIN BIOSYNTHESIS CLUSTER-SPECIFIC TRANSCRIPTION REGULATOR ATNN-RELATED"/>
    <property type="match status" value="1"/>
</dbReference>
<dbReference type="AlphaFoldDB" id="A0A9W4TTP7"/>
<gene>
    <name evidence="9" type="ORF">CANVERA_P1997</name>
</gene>
<dbReference type="GO" id="GO:0003677">
    <property type="term" value="F:DNA binding"/>
    <property type="evidence" value="ECO:0007669"/>
    <property type="project" value="UniProtKB-KW"/>
</dbReference>
<proteinExistence type="predicted"/>
<dbReference type="Pfam" id="PF00172">
    <property type="entry name" value="Zn_clus"/>
    <property type="match status" value="1"/>
</dbReference>
<dbReference type="GO" id="GO:0008270">
    <property type="term" value="F:zinc ion binding"/>
    <property type="evidence" value="ECO:0007669"/>
    <property type="project" value="InterPro"/>
</dbReference>
<dbReference type="Proteomes" id="UP001152885">
    <property type="component" value="Unassembled WGS sequence"/>
</dbReference>
<evidence type="ECO:0000313" key="10">
    <source>
        <dbReference type="Proteomes" id="UP001152885"/>
    </source>
</evidence>
<dbReference type="InterPro" id="IPR036864">
    <property type="entry name" value="Zn2-C6_fun-type_DNA-bd_sf"/>
</dbReference>
<evidence type="ECO:0000313" key="9">
    <source>
        <dbReference type="EMBL" id="CAI5757483.1"/>
    </source>
</evidence>
<feature type="compositionally biased region" description="Acidic residues" evidence="7">
    <location>
        <begin position="212"/>
        <end position="225"/>
    </location>
</feature>
<feature type="region of interest" description="Disordered" evidence="7">
    <location>
        <begin position="94"/>
        <end position="277"/>
    </location>
</feature>
<feature type="compositionally biased region" description="Acidic residues" evidence="7">
    <location>
        <begin position="104"/>
        <end position="114"/>
    </location>
</feature>
<keyword evidence="3" id="KW-0805">Transcription regulation</keyword>
<dbReference type="InterPro" id="IPR017956">
    <property type="entry name" value="AT_hook_DNA-bd_motif"/>
</dbReference>
<evidence type="ECO:0000256" key="2">
    <source>
        <dbReference type="ARBA" id="ARBA00022833"/>
    </source>
</evidence>
<name>A0A9W4TTP7_9ASCO</name>
<dbReference type="PRINTS" id="PR00929">
    <property type="entry name" value="ATHOOK"/>
</dbReference>
<dbReference type="PROSITE" id="PS00463">
    <property type="entry name" value="ZN2_CY6_FUNGAL_1"/>
    <property type="match status" value="1"/>
</dbReference>
<feature type="domain" description="Zn(2)-C6 fungal-type" evidence="8">
    <location>
        <begin position="421"/>
        <end position="451"/>
    </location>
</feature>
<feature type="region of interest" description="Disordered" evidence="7">
    <location>
        <begin position="1"/>
        <end position="24"/>
    </location>
</feature>
<dbReference type="SUPFAM" id="SSF57701">
    <property type="entry name" value="Zn2/Cys6 DNA-binding domain"/>
    <property type="match status" value="1"/>
</dbReference>
<keyword evidence="10" id="KW-1185">Reference proteome</keyword>
<reference evidence="9" key="1">
    <citation type="submission" date="2022-12" db="EMBL/GenBank/DDBJ databases">
        <authorList>
            <person name="Brejova B."/>
        </authorList>
    </citation>
    <scope>NUCLEOTIDE SEQUENCE</scope>
</reference>
<dbReference type="SMART" id="SM00066">
    <property type="entry name" value="GAL4"/>
    <property type="match status" value="1"/>
</dbReference>
<dbReference type="CDD" id="cd00067">
    <property type="entry name" value="GAL4"/>
    <property type="match status" value="1"/>
</dbReference>
<feature type="region of interest" description="Disordered" evidence="7">
    <location>
        <begin position="345"/>
        <end position="370"/>
    </location>
</feature>
<accession>A0A9W4TTP7</accession>
<dbReference type="GO" id="GO:0000981">
    <property type="term" value="F:DNA-binding transcription factor activity, RNA polymerase II-specific"/>
    <property type="evidence" value="ECO:0007669"/>
    <property type="project" value="InterPro"/>
</dbReference>
<feature type="compositionally biased region" description="Low complexity" evidence="7">
    <location>
        <begin position="181"/>
        <end position="195"/>
    </location>
</feature>
<feature type="compositionally biased region" description="Basic and acidic residues" evidence="7">
    <location>
        <begin position="115"/>
        <end position="133"/>
    </location>
</feature>
<dbReference type="InterPro" id="IPR052360">
    <property type="entry name" value="Transcr_Regulatory_Proteins"/>
</dbReference>
<evidence type="ECO:0000259" key="8">
    <source>
        <dbReference type="PROSITE" id="PS50048"/>
    </source>
</evidence>
<evidence type="ECO:0000256" key="1">
    <source>
        <dbReference type="ARBA" id="ARBA00022723"/>
    </source>
</evidence>
<sequence>MNEKSKQRKSIRKHSNQSLFKRRSVLNLSGKINENTTKTQLNQEISKSEVINSLESKDRILNSTLVETVQHDSGTKLNIVKKLPMRRKRALSIDALTSTKSEDDMSDDNDDEDNDIRNSKDTDNNEPKGRPMEPKLISINEITTIKDQNHDKVNNLDNNKKPRGGPRKTIPTIEDKTVEDQSSNNQNEQNNYNKKSWGRPSNTKPKPAPTNDETEDENSNYEDTPDNTNIKQRLRGCPKKSEKILSQAGSPNERELIANGLQEGSNKSNDEGEKPIGLLRKSAPITEDKIIGDQNLDKLDTLKDKVYNKKPRGRPKKLQPTDIEKRMIKENRFGLIVLNNADAYDKKQRGRPKKPKPVLPQVVSKSPEPPKLHNIKIEKVVEKVVEETEDDEGFEEGDDAEGKRYGLKFKRKSILPRSKNGCWICRIKHLKCDEMKPECNNCLKFGLECDYSPTKPDYVTNKALRVEKIAEYSRFRKEYQSLKKRHKKSK</sequence>
<dbReference type="PANTHER" id="PTHR36206:SF4">
    <property type="entry name" value="HYPOTHETICAL CONSERVED PROTEIN (EUROFUNG)-RELATED"/>
    <property type="match status" value="1"/>
</dbReference>
<organism evidence="9 10">
    <name type="scientific">Candida verbasci</name>
    <dbReference type="NCBI Taxonomy" id="1227364"/>
    <lineage>
        <taxon>Eukaryota</taxon>
        <taxon>Fungi</taxon>
        <taxon>Dikarya</taxon>
        <taxon>Ascomycota</taxon>
        <taxon>Saccharomycotina</taxon>
        <taxon>Pichiomycetes</taxon>
        <taxon>Debaryomycetaceae</taxon>
        <taxon>Candida/Lodderomyces clade</taxon>
        <taxon>Candida</taxon>
    </lineage>
</organism>
<feature type="compositionally biased region" description="Basic and acidic residues" evidence="7">
    <location>
        <begin position="147"/>
        <end position="160"/>
    </location>
</feature>
<evidence type="ECO:0000256" key="3">
    <source>
        <dbReference type="ARBA" id="ARBA00023015"/>
    </source>
</evidence>
<evidence type="ECO:0000256" key="7">
    <source>
        <dbReference type="SAM" id="MobiDB-lite"/>
    </source>
</evidence>
<keyword evidence="6" id="KW-0539">Nucleus</keyword>
<evidence type="ECO:0000256" key="6">
    <source>
        <dbReference type="ARBA" id="ARBA00023242"/>
    </source>
</evidence>
<keyword evidence="5" id="KW-0804">Transcription</keyword>
<comment type="caution">
    <text evidence="9">The sequence shown here is derived from an EMBL/GenBank/DDBJ whole genome shotgun (WGS) entry which is preliminary data.</text>
</comment>
<dbReference type="PROSITE" id="PS50048">
    <property type="entry name" value="ZN2_CY6_FUNGAL_2"/>
    <property type="match status" value="1"/>
</dbReference>
<keyword evidence="1" id="KW-0479">Metal-binding</keyword>
<dbReference type="Gene3D" id="4.10.240.10">
    <property type="entry name" value="Zn(2)-C6 fungal-type DNA-binding domain"/>
    <property type="match status" value="1"/>
</dbReference>